<gene>
    <name evidence="1" type="ORF">SAMN04244571_02708</name>
    <name evidence="2" type="ORF">SAMN04244574_02612</name>
</gene>
<name>A0A1I4DWQ6_9GAMM</name>
<dbReference type="RefSeq" id="WP_244541095.1">
    <property type="nucleotide sequence ID" value="NZ_FOKJ01000044.1"/>
</dbReference>
<reference evidence="2 4" key="1">
    <citation type="submission" date="2016-10" db="EMBL/GenBank/DDBJ databases">
        <authorList>
            <person name="de Groot N.N."/>
        </authorList>
    </citation>
    <scope>NUCLEOTIDE SEQUENCE [LARGE SCALE GENOMIC DNA]</scope>
    <source>
        <strain evidence="2 4">DSM 381</strain>
    </source>
</reference>
<dbReference type="EMBL" id="FOKJ01000044">
    <property type="protein sequence ID" value="SFB42050.1"/>
    <property type="molecule type" value="Genomic_DNA"/>
</dbReference>
<evidence type="ECO:0000313" key="1">
    <source>
        <dbReference type="EMBL" id="SFB42050.1"/>
    </source>
</evidence>
<evidence type="ECO:0000313" key="2">
    <source>
        <dbReference type="EMBL" id="SFK97389.1"/>
    </source>
</evidence>
<proteinExistence type="predicted"/>
<evidence type="ECO:0000313" key="4">
    <source>
        <dbReference type="Proteomes" id="UP000199579"/>
    </source>
</evidence>
<keyword evidence="3" id="KW-1185">Reference proteome</keyword>
<dbReference type="AlphaFoldDB" id="A0A1I4DWQ6"/>
<organism evidence="2 4">
    <name type="scientific">Azotobacter beijerinckii</name>
    <dbReference type="NCBI Taxonomy" id="170623"/>
    <lineage>
        <taxon>Bacteria</taxon>
        <taxon>Pseudomonadati</taxon>
        <taxon>Pseudomonadota</taxon>
        <taxon>Gammaproteobacteria</taxon>
        <taxon>Pseudomonadales</taxon>
        <taxon>Pseudomonadaceae</taxon>
        <taxon>Azotobacter</taxon>
    </lineage>
</organism>
<protein>
    <submittedName>
        <fullName evidence="2">Uncharacterized protein</fullName>
    </submittedName>
</protein>
<accession>A0A1I4DWQ6</accession>
<dbReference type="EMBL" id="FOSX01000040">
    <property type="protein sequence ID" value="SFK97389.1"/>
    <property type="molecule type" value="Genomic_DNA"/>
</dbReference>
<reference evidence="1 3" key="2">
    <citation type="submission" date="2016-10" db="EMBL/GenBank/DDBJ databases">
        <authorList>
            <person name="Varghese N."/>
            <person name="Submissions S."/>
        </authorList>
    </citation>
    <scope>NUCLEOTIDE SEQUENCE [LARGE SCALE GENOMIC DNA]</scope>
    <source>
        <strain evidence="1 3">DSM 282</strain>
    </source>
</reference>
<evidence type="ECO:0000313" key="3">
    <source>
        <dbReference type="Proteomes" id="UP000198861"/>
    </source>
</evidence>
<sequence length="158" mass="17844">MKQHNQASVPNAVWVQICQAAGLDPERRLAARQAILRSEAAQECTVYRPDEDERDPDAEEEDLGDARILFGGPFQAPEEWDEETRAAFFDEADPELFVTALIECEAAPASRRFFAVEVGDYVAATLDTGEVVMFYVHDCREDEHGRRCVLIRDDEPLL</sequence>
<dbReference type="Proteomes" id="UP000198861">
    <property type="component" value="Unassembled WGS sequence"/>
</dbReference>
<dbReference type="Proteomes" id="UP000199579">
    <property type="component" value="Unassembled WGS sequence"/>
</dbReference>